<name>A0A9Q6PTG1_PISSA</name>
<dbReference type="AlphaFoldDB" id="A0A9Q6PTG1"/>
<reference evidence="1 2" key="1">
    <citation type="submission" date="2019-04" db="EMBL/GenBank/DDBJ databases">
        <title>Complete genome sequencing of Piscirickettsia salmonis strain Psal-009.</title>
        <authorList>
            <person name="Schober I."/>
            <person name="Bunk B."/>
            <person name="Sproer C."/>
            <person name="Carril G.P."/>
            <person name="Riedel T."/>
            <person name="Flores-Herrera P.A."/>
            <person name="Nourdin-Galindo G."/>
            <person name="Marshall S.H."/>
            <person name="Overmann J."/>
        </authorList>
    </citation>
    <scope>NUCLEOTIDE SEQUENCE [LARGE SCALE GENOMIC DNA]</scope>
    <source>
        <strain evidence="1 2">Psal-009</strain>
    </source>
</reference>
<dbReference type="EMBL" id="CP038908">
    <property type="protein sequence ID" value="QGO05516.1"/>
    <property type="molecule type" value="Genomic_DNA"/>
</dbReference>
<accession>A0A9Q6PTG1</accession>
<keyword evidence="2" id="KW-1185">Reference proteome</keyword>
<dbReference type="GeneID" id="66740585"/>
<gene>
    <name evidence="1" type="ORF">Psal009_01405</name>
</gene>
<evidence type="ECO:0000313" key="2">
    <source>
        <dbReference type="Proteomes" id="UP000422232"/>
    </source>
</evidence>
<sequence>MVRKNQRLSVYGLGLAIGIVCGVTLVILAWLAAAYGYAGPVVIYLGYANFL</sequence>
<proteinExistence type="predicted"/>
<evidence type="ECO:0000313" key="1">
    <source>
        <dbReference type="EMBL" id="QGO05516.1"/>
    </source>
</evidence>
<organism evidence="1 2">
    <name type="scientific">Piscirickettsia salmonis</name>
    <dbReference type="NCBI Taxonomy" id="1238"/>
    <lineage>
        <taxon>Bacteria</taxon>
        <taxon>Pseudomonadati</taxon>
        <taxon>Pseudomonadota</taxon>
        <taxon>Gammaproteobacteria</taxon>
        <taxon>Thiotrichales</taxon>
        <taxon>Piscirickettsiaceae</taxon>
        <taxon>Piscirickettsia</taxon>
    </lineage>
</organism>
<protein>
    <submittedName>
        <fullName evidence="1">Uncharacterized protein</fullName>
    </submittedName>
</protein>
<dbReference type="Proteomes" id="UP000422232">
    <property type="component" value="Chromosome"/>
</dbReference>
<dbReference type="RefSeq" id="WP_016210020.1">
    <property type="nucleotide sequence ID" value="NZ_CP012413.1"/>
</dbReference>